<sequence length="142" mass="15572">MVSSLSCHLSAGQIPIAISCASAVTCILSSLLTARASTQTEIWEALGKTNAVASIVSALQNYSHDAHPLSYMTEMISLLKVILWIWPSSRYHVWSNCNLMGKLAQYCLSTGKTVATKILNLYAALGTSVRFMWQWCDDPSQK</sequence>
<dbReference type="AlphaFoldDB" id="A0A0A9DLA0"/>
<dbReference type="PANTHER" id="PTHR35918:SF1">
    <property type="entry name" value="BTB DOMAIN-CONTAINING PROTEIN"/>
    <property type="match status" value="1"/>
</dbReference>
<protein>
    <recommendedName>
        <fullName evidence="1">At1g04390 ARM repeat domain-containing protein</fullName>
    </recommendedName>
</protein>
<evidence type="ECO:0000259" key="1">
    <source>
        <dbReference type="Pfam" id="PF26522"/>
    </source>
</evidence>
<feature type="domain" description="At1g04390 ARM repeat" evidence="1">
    <location>
        <begin position="13"/>
        <end position="125"/>
    </location>
</feature>
<dbReference type="InterPro" id="IPR044953">
    <property type="entry name" value="At1g04390-like"/>
</dbReference>
<evidence type="ECO:0000313" key="2">
    <source>
        <dbReference type="EMBL" id="JAD89374.1"/>
    </source>
</evidence>
<accession>A0A0A9DLA0</accession>
<dbReference type="Pfam" id="PF26522">
    <property type="entry name" value="ARM_6"/>
    <property type="match status" value="1"/>
</dbReference>
<reference evidence="2" key="2">
    <citation type="journal article" date="2015" name="Data Brief">
        <title>Shoot transcriptome of the giant reed, Arundo donax.</title>
        <authorList>
            <person name="Barrero R.A."/>
            <person name="Guerrero F.D."/>
            <person name="Moolhuijzen P."/>
            <person name="Goolsby J.A."/>
            <person name="Tidwell J."/>
            <person name="Bellgard S.E."/>
            <person name="Bellgard M.I."/>
        </authorList>
    </citation>
    <scope>NUCLEOTIDE SEQUENCE</scope>
    <source>
        <tissue evidence="2">Shoot tissue taken approximately 20 cm above the soil surface</tissue>
    </source>
</reference>
<name>A0A0A9DLA0_ARUDO</name>
<proteinExistence type="predicted"/>
<dbReference type="EMBL" id="GBRH01208521">
    <property type="protein sequence ID" value="JAD89374.1"/>
    <property type="molecule type" value="Transcribed_RNA"/>
</dbReference>
<reference evidence="2" key="1">
    <citation type="submission" date="2014-09" db="EMBL/GenBank/DDBJ databases">
        <authorList>
            <person name="Magalhaes I.L.F."/>
            <person name="Oliveira U."/>
            <person name="Santos F.R."/>
            <person name="Vidigal T.H.D.A."/>
            <person name="Brescovit A.D."/>
            <person name="Santos A.J."/>
        </authorList>
    </citation>
    <scope>NUCLEOTIDE SEQUENCE</scope>
    <source>
        <tissue evidence="2">Shoot tissue taken approximately 20 cm above the soil surface</tissue>
    </source>
</reference>
<dbReference type="InterPro" id="IPR059007">
    <property type="entry name" value="ARM_At1g04390"/>
</dbReference>
<organism evidence="2">
    <name type="scientific">Arundo donax</name>
    <name type="common">Giant reed</name>
    <name type="synonym">Donax arundinaceus</name>
    <dbReference type="NCBI Taxonomy" id="35708"/>
    <lineage>
        <taxon>Eukaryota</taxon>
        <taxon>Viridiplantae</taxon>
        <taxon>Streptophyta</taxon>
        <taxon>Embryophyta</taxon>
        <taxon>Tracheophyta</taxon>
        <taxon>Spermatophyta</taxon>
        <taxon>Magnoliopsida</taxon>
        <taxon>Liliopsida</taxon>
        <taxon>Poales</taxon>
        <taxon>Poaceae</taxon>
        <taxon>PACMAD clade</taxon>
        <taxon>Arundinoideae</taxon>
        <taxon>Arundineae</taxon>
        <taxon>Arundo</taxon>
    </lineage>
</organism>
<dbReference type="PANTHER" id="PTHR35918">
    <property type="entry name" value="OS06G0674800 PROTEIN"/>
    <property type="match status" value="1"/>
</dbReference>